<dbReference type="SUPFAM" id="SSF56112">
    <property type="entry name" value="Protein kinase-like (PK-like)"/>
    <property type="match status" value="1"/>
</dbReference>
<evidence type="ECO:0000313" key="2">
    <source>
        <dbReference type="EMBL" id="OJA20095.1"/>
    </source>
</evidence>
<organism evidence="2 3">
    <name type="scientific">Rhizopogon vesiculosus</name>
    <dbReference type="NCBI Taxonomy" id="180088"/>
    <lineage>
        <taxon>Eukaryota</taxon>
        <taxon>Fungi</taxon>
        <taxon>Dikarya</taxon>
        <taxon>Basidiomycota</taxon>
        <taxon>Agaricomycotina</taxon>
        <taxon>Agaricomycetes</taxon>
        <taxon>Agaricomycetidae</taxon>
        <taxon>Boletales</taxon>
        <taxon>Suillineae</taxon>
        <taxon>Rhizopogonaceae</taxon>
        <taxon>Rhizopogon</taxon>
    </lineage>
</organism>
<accession>A0A1J8QHG3</accession>
<dbReference type="InterPro" id="IPR001245">
    <property type="entry name" value="Ser-Thr/Tyr_kinase_cat_dom"/>
</dbReference>
<gene>
    <name evidence="2" type="ORF">AZE42_07712</name>
</gene>
<reference evidence="2 3" key="1">
    <citation type="submission" date="2016-03" db="EMBL/GenBank/DDBJ databases">
        <title>Comparative genomics of the ectomycorrhizal sister species Rhizopogon vinicolor and Rhizopogon vesiculosus (Basidiomycota: Boletales) reveals a divergence of the mating type B locus.</title>
        <authorList>
            <person name="Mujic A.B."/>
            <person name="Kuo A."/>
            <person name="Tritt A."/>
            <person name="Lipzen A."/>
            <person name="Chen C."/>
            <person name="Johnson J."/>
            <person name="Sharma A."/>
            <person name="Barry K."/>
            <person name="Grigoriev I.V."/>
            <person name="Spatafora J.W."/>
        </authorList>
    </citation>
    <scope>NUCLEOTIDE SEQUENCE [LARGE SCALE GENOMIC DNA]</scope>
    <source>
        <strain evidence="2 3">AM-OR11-056</strain>
    </source>
</reference>
<dbReference type="GO" id="GO:0004672">
    <property type="term" value="F:protein kinase activity"/>
    <property type="evidence" value="ECO:0007669"/>
    <property type="project" value="InterPro"/>
</dbReference>
<dbReference type="PIRSF" id="PIRSF000654">
    <property type="entry name" value="Integrin-linked_kinase"/>
    <property type="match status" value="1"/>
</dbReference>
<dbReference type="STRING" id="180088.A0A1J8QHG3"/>
<feature type="non-terminal residue" evidence="2">
    <location>
        <position position="1"/>
    </location>
</feature>
<feature type="domain" description="Protein kinase" evidence="1">
    <location>
        <begin position="1"/>
        <end position="249"/>
    </location>
</feature>
<proteinExistence type="predicted"/>
<dbReference type="PROSITE" id="PS00109">
    <property type="entry name" value="PROTEIN_KINASE_TYR"/>
    <property type="match status" value="1"/>
</dbReference>
<comment type="caution">
    <text evidence="2">The sequence shown here is derived from an EMBL/GenBank/DDBJ whole genome shotgun (WGS) entry which is preliminary data.</text>
</comment>
<evidence type="ECO:0000259" key="1">
    <source>
        <dbReference type="PROSITE" id="PS50011"/>
    </source>
</evidence>
<dbReference type="GO" id="GO:0005737">
    <property type="term" value="C:cytoplasm"/>
    <property type="evidence" value="ECO:0007669"/>
    <property type="project" value="TreeGrafter"/>
</dbReference>
<evidence type="ECO:0000313" key="3">
    <source>
        <dbReference type="Proteomes" id="UP000183567"/>
    </source>
</evidence>
<dbReference type="Proteomes" id="UP000183567">
    <property type="component" value="Unassembled WGS sequence"/>
</dbReference>
<dbReference type="Pfam" id="PF07714">
    <property type="entry name" value="PK_Tyr_Ser-Thr"/>
    <property type="match status" value="1"/>
</dbReference>
<dbReference type="GO" id="GO:0007165">
    <property type="term" value="P:signal transduction"/>
    <property type="evidence" value="ECO:0007669"/>
    <property type="project" value="TreeGrafter"/>
</dbReference>
<dbReference type="InterPro" id="IPR000719">
    <property type="entry name" value="Prot_kinase_dom"/>
</dbReference>
<dbReference type="GO" id="GO:0005524">
    <property type="term" value="F:ATP binding"/>
    <property type="evidence" value="ECO:0007669"/>
    <property type="project" value="InterPro"/>
</dbReference>
<dbReference type="AlphaFoldDB" id="A0A1J8QHG3"/>
<name>A0A1J8QHG3_9AGAM</name>
<dbReference type="PANTHER" id="PTHR23257">
    <property type="entry name" value="SERINE-THREONINE PROTEIN KINASE"/>
    <property type="match status" value="1"/>
</dbReference>
<dbReference type="InterPro" id="IPR008266">
    <property type="entry name" value="Tyr_kinase_AS"/>
</dbReference>
<dbReference type="EMBL" id="LVVM01000730">
    <property type="protein sequence ID" value="OJA20095.1"/>
    <property type="molecule type" value="Genomic_DNA"/>
</dbReference>
<dbReference type="PROSITE" id="PS50011">
    <property type="entry name" value="PROTEIN_KINASE_DOM"/>
    <property type="match status" value="1"/>
</dbReference>
<keyword evidence="3" id="KW-1185">Reference proteome</keyword>
<protein>
    <recommendedName>
        <fullName evidence="1">Protein kinase domain-containing protein</fullName>
    </recommendedName>
</protein>
<dbReference type="Gene3D" id="1.10.510.10">
    <property type="entry name" value="Transferase(Phosphotransferase) domain 1"/>
    <property type="match status" value="1"/>
</dbReference>
<dbReference type="InterPro" id="IPR011009">
    <property type="entry name" value="Kinase-like_dom_sf"/>
</dbReference>
<dbReference type="InterPro" id="IPR050167">
    <property type="entry name" value="Ser_Thr_protein_kinase"/>
</dbReference>
<dbReference type="OrthoDB" id="346907at2759"/>
<sequence>IRREAYVWITLSHDNILSFEGITDDFGQLPALVSLWMENGSLDVYLKNVFPSLSNLRKLELVQQVAAGLSYLHGKGVVHGDLTATNIFVDDCGNLRLADFGLSMIAAESGNLTFGSLQSANTRWMAPEFSSFPDNSDADEPQPSQKPNKTGDIYSFGCIGMQVRWIMIISNSLPFLSWYKIFSGEEPYSWIKQAVHVITAITRGREPFKRRVNIVIDEVYELLSSRCLSKIPEQRPPIAEITAIVGPFKL</sequence>